<evidence type="ECO:0000256" key="1">
    <source>
        <dbReference type="ARBA" id="ARBA00022670"/>
    </source>
</evidence>
<evidence type="ECO:0000259" key="6">
    <source>
        <dbReference type="Pfam" id="PF02897"/>
    </source>
</evidence>
<evidence type="ECO:0000259" key="5">
    <source>
        <dbReference type="Pfam" id="PF00326"/>
    </source>
</evidence>
<dbReference type="PRINTS" id="PR00862">
    <property type="entry name" value="PROLIGOPTASE"/>
</dbReference>
<dbReference type="InterPro" id="IPR051167">
    <property type="entry name" value="Prolyl_oligopep/macrocyclase"/>
</dbReference>
<feature type="domain" description="Peptidase S9A N-terminal" evidence="6">
    <location>
        <begin position="60"/>
        <end position="302"/>
    </location>
</feature>
<organism evidence="7 8">
    <name type="scientific">Pararobbsia silviterrae</name>
    <dbReference type="NCBI Taxonomy" id="1792498"/>
    <lineage>
        <taxon>Bacteria</taxon>
        <taxon>Pseudomonadati</taxon>
        <taxon>Pseudomonadota</taxon>
        <taxon>Betaproteobacteria</taxon>
        <taxon>Burkholderiales</taxon>
        <taxon>Burkholderiaceae</taxon>
        <taxon>Pararobbsia</taxon>
    </lineage>
</organism>
<dbReference type="PANTHER" id="PTHR42881">
    <property type="entry name" value="PROLYL ENDOPEPTIDASE"/>
    <property type="match status" value="1"/>
</dbReference>
<dbReference type="Pfam" id="PF00326">
    <property type="entry name" value="Peptidase_S9"/>
    <property type="match status" value="1"/>
</dbReference>
<evidence type="ECO:0000256" key="3">
    <source>
        <dbReference type="ARBA" id="ARBA00022825"/>
    </source>
</evidence>
<feature type="region of interest" description="Disordered" evidence="4">
    <location>
        <begin position="1"/>
        <end position="56"/>
    </location>
</feature>
<accession>A0A494XFD3</accession>
<evidence type="ECO:0000313" key="7">
    <source>
        <dbReference type="EMBL" id="RKP48582.1"/>
    </source>
</evidence>
<dbReference type="SUPFAM" id="SSF50993">
    <property type="entry name" value="Peptidase/esterase 'gauge' domain"/>
    <property type="match status" value="1"/>
</dbReference>
<feature type="domain" description="Peptidase S9 prolyl oligopeptidase catalytic" evidence="5">
    <location>
        <begin position="580"/>
        <end position="787"/>
    </location>
</feature>
<dbReference type="SUPFAM" id="SSF53474">
    <property type="entry name" value="alpha/beta-Hydrolases"/>
    <property type="match status" value="1"/>
</dbReference>
<dbReference type="GO" id="GO:0070012">
    <property type="term" value="F:oligopeptidase activity"/>
    <property type="evidence" value="ECO:0007669"/>
    <property type="project" value="TreeGrafter"/>
</dbReference>
<dbReference type="InterPro" id="IPR023302">
    <property type="entry name" value="Pept_S9A_N"/>
</dbReference>
<keyword evidence="8" id="KW-1185">Reference proteome</keyword>
<dbReference type="InterPro" id="IPR029058">
    <property type="entry name" value="AB_hydrolase_fold"/>
</dbReference>
<dbReference type="InterPro" id="IPR002470">
    <property type="entry name" value="Peptidase_S9A"/>
</dbReference>
<evidence type="ECO:0000256" key="4">
    <source>
        <dbReference type="SAM" id="MobiDB-lite"/>
    </source>
</evidence>
<proteinExistence type="predicted"/>
<keyword evidence="3" id="KW-0720">Serine protease</keyword>
<dbReference type="PANTHER" id="PTHR42881:SF13">
    <property type="entry name" value="PROLYL ENDOPEPTIDASE"/>
    <property type="match status" value="1"/>
</dbReference>
<reference evidence="7 8" key="1">
    <citation type="submission" date="2018-10" db="EMBL/GenBank/DDBJ databases">
        <title>Robbsia sp. DHC34, isolated from soil.</title>
        <authorList>
            <person name="Gao Z.-H."/>
            <person name="Qiu L.-H."/>
        </authorList>
    </citation>
    <scope>NUCLEOTIDE SEQUENCE [LARGE SCALE GENOMIC DNA]</scope>
    <source>
        <strain evidence="7 8">DHC34</strain>
    </source>
</reference>
<evidence type="ECO:0000313" key="8">
    <source>
        <dbReference type="Proteomes" id="UP000270342"/>
    </source>
</evidence>
<protein>
    <submittedName>
        <fullName evidence="7">S9 family peptidase</fullName>
    </submittedName>
</protein>
<dbReference type="InterPro" id="IPR001375">
    <property type="entry name" value="Peptidase_S9_cat"/>
</dbReference>
<keyword evidence="1" id="KW-0645">Protease</keyword>
<comment type="caution">
    <text evidence="7">The sequence shown here is derived from an EMBL/GenBank/DDBJ whole genome shotgun (WGS) entry which is preliminary data.</text>
</comment>
<dbReference type="EMBL" id="RBZU01000011">
    <property type="protein sequence ID" value="RKP48582.1"/>
    <property type="molecule type" value="Genomic_DNA"/>
</dbReference>
<feature type="compositionally biased region" description="Low complexity" evidence="4">
    <location>
        <begin position="18"/>
        <end position="40"/>
    </location>
</feature>
<gene>
    <name evidence="7" type="ORF">D7S86_21480</name>
</gene>
<dbReference type="Gene3D" id="2.130.10.120">
    <property type="entry name" value="Prolyl oligopeptidase, N-terminal domain"/>
    <property type="match status" value="1"/>
</dbReference>
<keyword evidence="2" id="KW-0378">Hydrolase</keyword>
<dbReference type="Pfam" id="PF02897">
    <property type="entry name" value="Peptidase_S9_N"/>
    <property type="match status" value="1"/>
</dbReference>
<evidence type="ECO:0000256" key="2">
    <source>
        <dbReference type="ARBA" id="ARBA00022801"/>
    </source>
</evidence>
<dbReference type="AlphaFoldDB" id="A0A494XFD3"/>
<dbReference type="Gene3D" id="3.40.50.1820">
    <property type="entry name" value="alpha/beta hydrolase"/>
    <property type="match status" value="1"/>
</dbReference>
<dbReference type="GO" id="GO:0004252">
    <property type="term" value="F:serine-type endopeptidase activity"/>
    <property type="evidence" value="ECO:0007669"/>
    <property type="project" value="InterPro"/>
</dbReference>
<name>A0A494XFD3_9BURK</name>
<sequence>MRRLVMPISADRSPSDLPPDTSDTSGTPGTSDTSDGSAGSNPPPSDVATAAPAGAGWESADDPFVWLEQSETKRVSAWVHAQNARTLAAFAHGDAFETLVQRLVDDALSPDQLVIPTRRGDWAYDFWQDEAHPLGVWRRARWVDWLAGTAQWHALLDLDVLSEDEEVDWAWHGASVIEPAGDRALVHLSPGGGDAVVVREFDLATGDFVADGFHLETVGKHSVGWIDRDTIYLQWDPSEGDTNHPSVTRSGYPRKVRRWSRGTAPAEAPVVFACDASDLSASASYDIECGRHFAYRSVSMEDGITYRLDGDTWRAYDVPLHADVYTWKGWLMVAPRRDWDIGDTVHRGGALLAIREDAFHAGSRTFLALFTPDAKTALTGFQTGKTWAAISYSDDLVSRTRFWQPPELPTGLGSPTATPAVESELVLGSGALASGIDLGIGVARARDSAALDPDAHALREMPVVAGSETSTWFIDDLVDDAVFVLSNHYLEPPTLWRGDARADDLGALERIQQLRASFDAAEMTVIRAVAHAPDGTAIPYWVIGRRAVIESAHRTPAPCLLYGYGGFEIALEPSYATSQGMGWLEQGGVYVVANIRGGGEYGPSWHQAAMREKRPVAFDDFVSVARALIAEGFTTSAQLGIQGGSNGGLLVAACMVRHPELFGAVVCEVPVLDMQRYHRLLAGASWIDEYGDPDAPEDARFLSAYSPYHRVAAEVRYPAVLFTSAAGDDRVHPAHARKMAARMQAQGHADIWYYEETQGGHGATPDPRDGARSTALVYAFLWATIGKNGR</sequence>
<dbReference type="Proteomes" id="UP000270342">
    <property type="component" value="Unassembled WGS sequence"/>
</dbReference>
<dbReference type="GO" id="GO:0006508">
    <property type="term" value="P:proteolysis"/>
    <property type="evidence" value="ECO:0007669"/>
    <property type="project" value="UniProtKB-KW"/>
</dbReference>
<dbReference type="GO" id="GO:0005829">
    <property type="term" value="C:cytosol"/>
    <property type="evidence" value="ECO:0007669"/>
    <property type="project" value="TreeGrafter"/>
</dbReference>